<evidence type="ECO:0000313" key="1">
    <source>
        <dbReference type="EMBL" id="PQM49408.1"/>
    </source>
</evidence>
<evidence type="ECO:0000313" key="2">
    <source>
        <dbReference type="Proteomes" id="UP000238296"/>
    </source>
</evidence>
<dbReference type="AlphaFoldDB" id="A0A2S8BRV9"/>
<name>A0A2S8BRV9_9MYCO</name>
<protein>
    <submittedName>
        <fullName evidence="1">Uncharacterized protein</fullName>
    </submittedName>
</protein>
<dbReference type="EMBL" id="PPEA01000062">
    <property type="protein sequence ID" value="PQM49408.1"/>
    <property type="molecule type" value="Genomic_DNA"/>
</dbReference>
<reference evidence="1 2" key="1">
    <citation type="journal article" date="2017" name="Int. J. Syst. Evol. Microbiol.">
        <title>Mycobacterium talmoniae sp. nov., a slowly growing mycobacterium isolated from human respiratory samples.</title>
        <authorList>
            <person name="Davidson R.M."/>
            <person name="DeGroote M.A."/>
            <person name="Marola J.L."/>
            <person name="Buss S."/>
            <person name="Jones V."/>
            <person name="McNeil M.R."/>
            <person name="Freifeld A.G."/>
            <person name="Elaine Epperson L."/>
            <person name="Hasan N.A."/>
            <person name="Jackson M."/>
            <person name="Iwen P.C."/>
            <person name="Salfinger M."/>
            <person name="Strong M."/>
        </authorList>
    </citation>
    <scope>NUCLEOTIDE SEQUENCE [LARGE SCALE GENOMIC DNA]</scope>
    <source>
        <strain evidence="1 2">ATCC BAA-2683</strain>
    </source>
</reference>
<proteinExistence type="predicted"/>
<organism evidence="1 2">
    <name type="scientific">Mycobacterium talmoniae</name>
    <dbReference type="NCBI Taxonomy" id="1858794"/>
    <lineage>
        <taxon>Bacteria</taxon>
        <taxon>Bacillati</taxon>
        <taxon>Actinomycetota</taxon>
        <taxon>Actinomycetes</taxon>
        <taxon>Mycobacteriales</taxon>
        <taxon>Mycobacteriaceae</taxon>
        <taxon>Mycobacterium</taxon>
    </lineage>
</organism>
<sequence>MLPWLTTVLIWVCLPLNASYSGTAYPVGYLVMTLSEPSVSLVELFNFNRSCCSRSSICALSTLPASICASATEVSTGLYPRVSSLI</sequence>
<dbReference type="Proteomes" id="UP000238296">
    <property type="component" value="Unassembled WGS sequence"/>
</dbReference>
<comment type="caution">
    <text evidence="1">The sequence shown here is derived from an EMBL/GenBank/DDBJ whole genome shotgun (WGS) entry which is preliminary data.</text>
</comment>
<accession>A0A2S8BRV9</accession>
<gene>
    <name evidence="1" type="ORF">C1Y40_00368</name>
</gene>